<feature type="domain" description="DUF3048" evidence="3">
    <location>
        <begin position="233"/>
        <end position="332"/>
    </location>
</feature>
<evidence type="ECO:0000313" key="5">
    <source>
        <dbReference type="Proteomes" id="UP001482520"/>
    </source>
</evidence>
<feature type="chain" id="PRO_5047025671" evidence="1">
    <location>
        <begin position="28"/>
        <end position="346"/>
    </location>
</feature>
<proteinExistence type="predicted"/>
<feature type="signal peptide" evidence="1">
    <location>
        <begin position="1"/>
        <end position="27"/>
    </location>
</feature>
<evidence type="ECO:0000259" key="2">
    <source>
        <dbReference type="Pfam" id="PF11258"/>
    </source>
</evidence>
<comment type="caution">
    <text evidence="4">The sequence shown here is derived from an EMBL/GenBank/DDBJ whole genome shotgun (WGS) entry which is preliminary data.</text>
</comment>
<gene>
    <name evidence="4" type="ORF">V6R90_15300</name>
</gene>
<evidence type="ECO:0000256" key="1">
    <source>
        <dbReference type="SAM" id="SignalP"/>
    </source>
</evidence>
<evidence type="ECO:0000313" key="4">
    <source>
        <dbReference type="EMBL" id="MEQ7848647.1"/>
    </source>
</evidence>
<dbReference type="Pfam" id="PF17479">
    <property type="entry name" value="DUF3048_C"/>
    <property type="match status" value="1"/>
</dbReference>
<keyword evidence="5" id="KW-1185">Reference proteome</keyword>
<dbReference type="InterPro" id="IPR021416">
    <property type="entry name" value="DUF3048_N"/>
</dbReference>
<dbReference type="Gene3D" id="3.50.90.10">
    <property type="entry name" value="YerB-like"/>
    <property type="match status" value="1"/>
</dbReference>
<protein>
    <submittedName>
        <fullName evidence="4">DUF3048 domain-containing protein</fullName>
    </submittedName>
</protein>
<evidence type="ECO:0000259" key="3">
    <source>
        <dbReference type="Pfam" id="PF17479"/>
    </source>
</evidence>
<name>A0ABV1P1M6_9ACTN</name>
<dbReference type="PROSITE" id="PS51257">
    <property type="entry name" value="PROKAR_LIPOPROTEIN"/>
    <property type="match status" value="1"/>
</dbReference>
<dbReference type="RefSeq" id="WP_349805165.1">
    <property type="nucleotide sequence ID" value="NZ_JBEGDP010000019.1"/>
</dbReference>
<feature type="domain" description="DUF3048" evidence="2">
    <location>
        <begin position="60"/>
        <end position="190"/>
    </location>
</feature>
<sequence length="346" mass="35556">MLIRPVPTRRRAARATALLAAATLVLAGCGGGEESSDGSGGGAEAQDVAAGERLEATWPLTGLPVGKGESAAQRHPVMVLKMDNTSSAAPQLGLGEADLVVEELVEGGMTRLAAFFYSEIPGTVGPVRSMRASDIGIVAPADAAVVTSGAAAVTIGRIKQAGITFFAEGSKGFFRDSSRSAPYNLFTDLVATTTLTDGAAERPSDYLPWGEESDLPAGQPARSLAASFSGSHTTSWTYADGGYTNTDTFAAQGDEFPADTVLVLRVPVGDAGYLDPAGNPVPETTLEGKGEAMLFHGGTLVRGTWTKPGLDQPLELSTRAGALSVPAGRTWIELVPTDGGSVTFAK</sequence>
<dbReference type="EMBL" id="JBEGDP010000019">
    <property type="protein sequence ID" value="MEQ7848647.1"/>
    <property type="molecule type" value="Genomic_DNA"/>
</dbReference>
<dbReference type="InterPro" id="IPR023158">
    <property type="entry name" value="YerB-like_sf"/>
</dbReference>
<organism evidence="4 5">
    <name type="scientific">Nocardioides kribbensis</name>
    <dbReference type="NCBI Taxonomy" id="305517"/>
    <lineage>
        <taxon>Bacteria</taxon>
        <taxon>Bacillati</taxon>
        <taxon>Actinomycetota</taxon>
        <taxon>Actinomycetes</taxon>
        <taxon>Propionibacteriales</taxon>
        <taxon>Nocardioidaceae</taxon>
        <taxon>Nocardioides</taxon>
    </lineage>
</organism>
<dbReference type="Proteomes" id="UP001482520">
    <property type="component" value="Unassembled WGS sequence"/>
</dbReference>
<dbReference type="Pfam" id="PF11258">
    <property type="entry name" value="DUF3048"/>
    <property type="match status" value="1"/>
</dbReference>
<keyword evidence="1" id="KW-0732">Signal</keyword>
<accession>A0ABV1P1M6</accession>
<reference evidence="4 5" key="1">
    <citation type="submission" date="2024-02" db="EMBL/GenBank/DDBJ databases">
        <title>Full genome sequence of Nocardioides kribbensis.</title>
        <authorList>
            <person name="Poletto B.L."/>
            <person name="Silva G."/>
            <person name="Galante D."/>
            <person name="Campos K.R."/>
            <person name="Santos M.B.N."/>
            <person name="Sacchi C.T."/>
        </authorList>
    </citation>
    <scope>NUCLEOTIDE SEQUENCE [LARGE SCALE GENOMIC DNA]</scope>
    <source>
        <strain evidence="4 5">O4R</strain>
    </source>
</reference>
<dbReference type="InterPro" id="IPR035328">
    <property type="entry name" value="DUF3048_C"/>
</dbReference>
<dbReference type="SUPFAM" id="SSF159774">
    <property type="entry name" value="YerB-like"/>
    <property type="match status" value="1"/>
</dbReference>